<feature type="compositionally biased region" description="Gly residues" evidence="1">
    <location>
        <begin position="63"/>
        <end position="95"/>
    </location>
</feature>
<reference evidence="2 3" key="1">
    <citation type="submission" date="2020-04" db="EMBL/GenBank/DDBJ databases">
        <title>Sequencing and Assembly of C. fimi.</title>
        <authorList>
            <person name="Ramsey A.R."/>
        </authorList>
    </citation>
    <scope>NUCLEOTIDE SEQUENCE [LARGE SCALE GENOMIC DNA]</scope>
    <source>
        <strain evidence="2 3">SB</strain>
    </source>
</reference>
<feature type="compositionally biased region" description="Gly residues" evidence="1">
    <location>
        <begin position="7"/>
        <end position="22"/>
    </location>
</feature>
<evidence type="ECO:0000256" key="1">
    <source>
        <dbReference type="SAM" id="MobiDB-lite"/>
    </source>
</evidence>
<proteinExistence type="predicted"/>
<feature type="compositionally biased region" description="Basic and acidic residues" evidence="1">
    <location>
        <begin position="110"/>
        <end position="123"/>
    </location>
</feature>
<sequence>MPEPATVGGGTGGGQGPGGLGHGADDLVNPGGVTPGAGSGSGSGGGTEAPTGGGSSGGSSSAGTGGSGTPSGTPSAGGGGSTPNGGPGHGTGGIAGSDSPVPGSSANDSLPDRHAETPAHEPTDPPPIDDGPPLATPDGQPGRVAIDVGGEPHVINTRDDLIAHQRTFEDALSHELDKRGLSSEAFTDLVSTPLHQLDSGQIDLLLEIRQATPSVVADDVLQKLLQPQDARAILGDERFLELGGQSLNDYLGDKEGTVSRTLGGFVARAADVIRLDTTALFDKLGLGYTSSTFRAGDPMFGIRVRAGDAGDALGSLRVPDDVLQAMRQLPPEIRQLDEGIRPDAVRAWFAENHPGLAGVADWALDDSNLFRGNGFGGSGASFAPEFRFGKAFDIPEGAELWRIAPDGSQQVAAVFRDDEWRVVIEQPVESP</sequence>
<dbReference type="EMBL" id="JABCJJ010000044">
    <property type="protein sequence ID" value="NMR21598.1"/>
    <property type="molecule type" value="Genomic_DNA"/>
</dbReference>
<accession>A0A7Y0M1Z9</accession>
<organism evidence="2 3">
    <name type="scientific">Cellulomonas fimi</name>
    <dbReference type="NCBI Taxonomy" id="1708"/>
    <lineage>
        <taxon>Bacteria</taxon>
        <taxon>Bacillati</taxon>
        <taxon>Actinomycetota</taxon>
        <taxon>Actinomycetes</taxon>
        <taxon>Micrococcales</taxon>
        <taxon>Cellulomonadaceae</taxon>
        <taxon>Cellulomonas</taxon>
    </lineage>
</organism>
<protein>
    <submittedName>
        <fullName evidence="2">Uncharacterized protein</fullName>
    </submittedName>
</protein>
<dbReference type="Proteomes" id="UP000562124">
    <property type="component" value="Unassembled WGS sequence"/>
</dbReference>
<gene>
    <name evidence="2" type="ORF">HIR71_15465</name>
</gene>
<feature type="compositionally biased region" description="Gly residues" evidence="1">
    <location>
        <begin position="33"/>
        <end position="57"/>
    </location>
</feature>
<evidence type="ECO:0000313" key="3">
    <source>
        <dbReference type="Proteomes" id="UP000562124"/>
    </source>
</evidence>
<dbReference type="AlphaFoldDB" id="A0A7Y0M1Z9"/>
<evidence type="ECO:0000313" key="2">
    <source>
        <dbReference type="EMBL" id="NMR21598.1"/>
    </source>
</evidence>
<keyword evidence="3" id="KW-1185">Reference proteome</keyword>
<feature type="region of interest" description="Disordered" evidence="1">
    <location>
        <begin position="1"/>
        <end position="148"/>
    </location>
</feature>
<name>A0A7Y0M1Z9_CELFI</name>
<comment type="caution">
    <text evidence="2">The sequence shown here is derived from an EMBL/GenBank/DDBJ whole genome shotgun (WGS) entry which is preliminary data.</text>
</comment>